<dbReference type="NCBIfam" id="TIGR00724">
    <property type="entry name" value="urea_amlyse_rel"/>
    <property type="match status" value="1"/>
</dbReference>
<dbReference type="STRING" id="199441.BkAM31D_01195"/>
<dbReference type="Proteomes" id="UP000193006">
    <property type="component" value="Chromosome"/>
</dbReference>
<evidence type="ECO:0000259" key="4">
    <source>
        <dbReference type="SMART" id="SM00797"/>
    </source>
</evidence>
<dbReference type="RefSeq" id="WP_066159376.1">
    <property type="nucleotide sequence ID" value="NZ_CP020814.1"/>
</dbReference>
<dbReference type="GO" id="GO:0016787">
    <property type="term" value="F:hydrolase activity"/>
    <property type="evidence" value="ECO:0007669"/>
    <property type="project" value="UniProtKB-KW"/>
</dbReference>
<sequence>MTLTILKPGLLTTIQDLGRAGYLQQGIIMSGAMDTISLRLANLLVGNAEGEGALEITLAGPEIFFEENTLIAITGADLSPTINRQSIPLSKPIYVQKGSILSFGPAKQGCRSYLAVGGGFKIPKVLNSVSTYLRAKIGGYNGRALQAGDVLSVSAQSKRPVYIKKNLTIEKGTHFKTTSWIVSPDITANLQEKVVRLLPGPHLKLFKEESIAVLQQQSFQITAQSDRMGYRLKGPPLQLRTPVDLLSEAVTFGTIQVPADGQPIILLADRQTIGGYPRIGQVVSVDLPIVAQAKPGETLSFKMISFEEAERLFVEREKQLAQLKAAIRLKSLYQ</sequence>
<proteinExistence type="predicted"/>
<dbReference type="KEGG" id="bkw:BkAM31D_01195"/>
<keyword evidence="6" id="KW-1185">Reference proteome</keyword>
<reference evidence="5 6" key="1">
    <citation type="submission" date="2017-04" db="EMBL/GenBank/DDBJ databases">
        <title>Bacillus krulwichiae AM31D Genome sequencing and assembly.</title>
        <authorList>
            <person name="Krulwich T.A."/>
            <person name="Anastor L."/>
            <person name="Ehrlich R."/>
            <person name="Ehrlich G.D."/>
            <person name="Janto B."/>
        </authorList>
    </citation>
    <scope>NUCLEOTIDE SEQUENCE [LARGE SCALE GENOMIC DNA]</scope>
    <source>
        <strain evidence="5 6">AM31D</strain>
    </source>
</reference>
<keyword evidence="2" id="KW-0378">Hydrolase</keyword>
<dbReference type="AlphaFoldDB" id="A0A1X9M7K5"/>
<dbReference type="Pfam" id="PF02626">
    <property type="entry name" value="CT_A_B"/>
    <property type="match status" value="1"/>
</dbReference>
<accession>A0A1X9M7K5</accession>
<dbReference type="SMART" id="SM00797">
    <property type="entry name" value="AHS2"/>
    <property type="match status" value="1"/>
</dbReference>
<dbReference type="PANTHER" id="PTHR43309">
    <property type="entry name" value="5-OXOPROLINASE SUBUNIT C"/>
    <property type="match status" value="1"/>
</dbReference>
<dbReference type="InterPro" id="IPR029000">
    <property type="entry name" value="Cyclophilin-like_dom_sf"/>
</dbReference>
<organism evidence="5 6">
    <name type="scientific">Halalkalibacter krulwichiae</name>
    <dbReference type="NCBI Taxonomy" id="199441"/>
    <lineage>
        <taxon>Bacteria</taxon>
        <taxon>Bacillati</taxon>
        <taxon>Bacillota</taxon>
        <taxon>Bacilli</taxon>
        <taxon>Bacillales</taxon>
        <taxon>Bacillaceae</taxon>
        <taxon>Halalkalibacter</taxon>
    </lineage>
</organism>
<evidence type="ECO:0000313" key="6">
    <source>
        <dbReference type="Proteomes" id="UP000193006"/>
    </source>
</evidence>
<evidence type="ECO:0000256" key="1">
    <source>
        <dbReference type="ARBA" id="ARBA00022741"/>
    </source>
</evidence>
<dbReference type="InterPro" id="IPR003778">
    <property type="entry name" value="CT_A_B"/>
</dbReference>
<dbReference type="SUPFAM" id="SSF50891">
    <property type="entry name" value="Cyclophilin-like"/>
    <property type="match status" value="1"/>
</dbReference>
<dbReference type="GO" id="GO:0005524">
    <property type="term" value="F:ATP binding"/>
    <property type="evidence" value="ECO:0007669"/>
    <property type="project" value="UniProtKB-KW"/>
</dbReference>
<evidence type="ECO:0000256" key="2">
    <source>
        <dbReference type="ARBA" id="ARBA00022801"/>
    </source>
</evidence>
<dbReference type="PANTHER" id="PTHR43309:SF5">
    <property type="entry name" value="5-OXOPROLINASE SUBUNIT C"/>
    <property type="match status" value="1"/>
</dbReference>
<keyword evidence="3" id="KW-0067">ATP-binding</keyword>
<evidence type="ECO:0000256" key="3">
    <source>
        <dbReference type="ARBA" id="ARBA00022840"/>
    </source>
</evidence>
<dbReference type="EMBL" id="CP020814">
    <property type="protein sequence ID" value="ARK28590.1"/>
    <property type="molecule type" value="Genomic_DNA"/>
</dbReference>
<evidence type="ECO:0000313" key="5">
    <source>
        <dbReference type="EMBL" id="ARK28590.1"/>
    </source>
</evidence>
<keyword evidence="1" id="KW-0547">Nucleotide-binding</keyword>
<dbReference type="Gene3D" id="2.40.100.10">
    <property type="entry name" value="Cyclophilin-like"/>
    <property type="match status" value="1"/>
</dbReference>
<dbReference type="InterPro" id="IPR052708">
    <property type="entry name" value="PxpC"/>
</dbReference>
<protein>
    <submittedName>
        <fullName evidence="5">KipI antagonist</fullName>
    </submittedName>
</protein>
<name>A0A1X9M7K5_9BACI</name>
<feature type="domain" description="Carboxyltransferase" evidence="4">
    <location>
        <begin position="24"/>
        <end position="319"/>
    </location>
</feature>
<gene>
    <name evidence="5" type="primary">kipA</name>
    <name evidence="5" type="ORF">BkAM31D_01195</name>
</gene>